<comment type="caution">
    <text evidence="1">The sequence shown here is derived from an EMBL/GenBank/DDBJ whole genome shotgun (WGS) entry which is preliminary data.</text>
</comment>
<evidence type="ECO:0000313" key="2">
    <source>
        <dbReference type="Proteomes" id="UP000014073"/>
    </source>
</evidence>
<keyword evidence="2" id="KW-1185">Reference proteome</keyword>
<protein>
    <submittedName>
        <fullName evidence="1">Uncharacterized protein</fullName>
    </submittedName>
</protein>
<dbReference type="Proteomes" id="UP000014073">
    <property type="component" value="Unassembled WGS sequence"/>
</dbReference>
<dbReference type="EMBL" id="ACBW01000157">
    <property type="protein sequence ID" value="EEF76910.1"/>
    <property type="molecule type" value="Genomic_DNA"/>
</dbReference>
<proteinExistence type="predicted"/>
<gene>
    <name evidence="1" type="ORF">BACCOPRO_02416</name>
</gene>
<evidence type="ECO:0000313" key="1">
    <source>
        <dbReference type="EMBL" id="EEF76910.1"/>
    </source>
</evidence>
<accession>S0F9Y3</accession>
<sequence length="143" mass="16604">MKNYIAEFKMIYVHYSKWGISLTVQKEEPGPLTQKEVEQTIMSAIDLSLENGENPYDQTKKSDLTMTWEAPVILPYPDQNKLNDPQQKKKLTRWIMQTDQMQEALNLFKSSEDLITEEVPEEAGMMDLSCLIQEIIPVEADYQ</sequence>
<organism evidence="1 2">
    <name type="scientific">Phocaeicola coprophilus DSM 18228 = JCM 13818</name>
    <dbReference type="NCBI Taxonomy" id="547042"/>
    <lineage>
        <taxon>Bacteria</taxon>
        <taxon>Pseudomonadati</taxon>
        <taxon>Bacteroidota</taxon>
        <taxon>Bacteroidia</taxon>
        <taxon>Bacteroidales</taxon>
        <taxon>Bacteroidaceae</taxon>
        <taxon>Phocaeicola</taxon>
    </lineage>
</organism>
<name>S0F9Y3_9BACT</name>
<dbReference type="HOGENOM" id="CLU_1802189_0_0_10"/>
<dbReference type="AlphaFoldDB" id="S0F9Y3"/>
<reference evidence="1 2" key="1">
    <citation type="submission" date="2008-12" db="EMBL/GenBank/DDBJ databases">
        <authorList>
            <person name="Fulton L."/>
            <person name="Clifton S."/>
            <person name="Fulton B."/>
            <person name="Xu J."/>
            <person name="Minx P."/>
            <person name="Pepin K.H."/>
            <person name="Johnson M."/>
            <person name="Bhonagiri V."/>
            <person name="Nash W.E."/>
            <person name="Mardis E.R."/>
            <person name="Wilson R.K."/>
        </authorList>
    </citation>
    <scope>NUCLEOTIDE SEQUENCE [LARGE SCALE GENOMIC DNA]</scope>
    <source>
        <strain evidence="1 2">DSM 18228</strain>
    </source>
</reference>